<feature type="region of interest" description="Disordered" evidence="1">
    <location>
        <begin position="199"/>
        <end position="224"/>
    </location>
</feature>
<comment type="caution">
    <text evidence="2">The sequence shown here is derived from an EMBL/GenBank/DDBJ whole genome shotgun (WGS) entry which is preliminary data.</text>
</comment>
<sequence>MASKLFYENKKRDCPAELPTLVVPLIPFGIEVLCIIQEDSSPPFQSILCTLCRRQICVGALACRINQRRDANGSSPAFGMPPMTLPVAILYDGTSFKIRNEVRNSPNHGKRLTSWSIQLTLRRSICLRNIHMTYPLIPRQFTGKLVQPLSLFLLPNKSLDSRRKTIAVDCSAAYDGLASRIPAAGFLLLTGSAGRVRDGQKAVHNSADHGGKTNREQQTTSRIH</sequence>
<evidence type="ECO:0000313" key="2">
    <source>
        <dbReference type="EMBL" id="KAL1122175.1"/>
    </source>
</evidence>
<evidence type="ECO:0000313" key="3">
    <source>
        <dbReference type="Proteomes" id="UP001558652"/>
    </source>
</evidence>
<name>A0ABD0Y449_9HEMI</name>
<dbReference type="AlphaFoldDB" id="A0ABD0Y449"/>
<evidence type="ECO:0000256" key="1">
    <source>
        <dbReference type="SAM" id="MobiDB-lite"/>
    </source>
</evidence>
<reference evidence="2 3" key="1">
    <citation type="submission" date="2024-07" db="EMBL/GenBank/DDBJ databases">
        <title>Chromosome-level genome assembly of the water stick insect Ranatra chinensis (Heteroptera: Nepidae).</title>
        <authorList>
            <person name="Liu X."/>
        </authorList>
    </citation>
    <scope>NUCLEOTIDE SEQUENCE [LARGE SCALE GENOMIC DNA]</scope>
    <source>
        <strain evidence="2">Cailab_2021Rc</strain>
        <tissue evidence="2">Muscle</tissue>
    </source>
</reference>
<protein>
    <submittedName>
        <fullName evidence="2">Uncharacterized protein</fullName>
    </submittedName>
</protein>
<organism evidence="2 3">
    <name type="scientific">Ranatra chinensis</name>
    <dbReference type="NCBI Taxonomy" id="642074"/>
    <lineage>
        <taxon>Eukaryota</taxon>
        <taxon>Metazoa</taxon>
        <taxon>Ecdysozoa</taxon>
        <taxon>Arthropoda</taxon>
        <taxon>Hexapoda</taxon>
        <taxon>Insecta</taxon>
        <taxon>Pterygota</taxon>
        <taxon>Neoptera</taxon>
        <taxon>Paraneoptera</taxon>
        <taxon>Hemiptera</taxon>
        <taxon>Heteroptera</taxon>
        <taxon>Panheteroptera</taxon>
        <taxon>Nepomorpha</taxon>
        <taxon>Nepidae</taxon>
        <taxon>Ranatrinae</taxon>
        <taxon>Ranatra</taxon>
    </lineage>
</organism>
<dbReference type="EMBL" id="JBFDAA010000014">
    <property type="protein sequence ID" value="KAL1122175.1"/>
    <property type="molecule type" value="Genomic_DNA"/>
</dbReference>
<feature type="compositionally biased region" description="Basic and acidic residues" evidence="1">
    <location>
        <begin position="199"/>
        <end position="215"/>
    </location>
</feature>
<keyword evidence="3" id="KW-1185">Reference proteome</keyword>
<gene>
    <name evidence="2" type="ORF">AAG570_003580</name>
</gene>
<accession>A0ABD0Y449</accession>
<dbReference type="Proteomes" id="UP001558652">
    <property type="component" value="Unassembled WGS sequence"/>
</dbReference>
<proteinExistence type="predicted"/>